<dbReference type="PROSITE" id="PS00041">
    <property type="entry name" value="HTH_ARAC_FAMILY_1"/>
    <property type="match status" value="1"/>
</dbReference>
<dbReference type="AlphaFoldDB" id="A0A9Y2IJP1"/>
<dbReference type="PANTHER" id="PTHR46796:SF13">
    <property type="entry name" value="HTH-TYPE TRANSCRIPTIONAL ACTIVATOR RHAS"/>
    <property type="match status" value="1"/>
</dbReference>
<dbReference type="InterPro" id="IPR018062">
    <property type="entry name" value="HTH_AraC-typ_CS"/>
</dbReference>
<dbReference type="InterPro" id="IPR032783">
    <property type="entry name" value="AraC_lig"/>
</dbReference>
<dbReference type="SMART" id="SM00342">
    <property type="entry name" value="HTH_ARAC"/>
    <property type="match status" value="1"/>
</dbReference>
<evidence type="ECO:0000256" key="2">
    <source>
        <dbReference type="ARBA" id="ARBA00023125"/>
    </source>
</evidence>
<dbReference type="KEGG" id="acab:QRX50_01740"/>
<dbReference type="GO" id="GO:0003700">
    <property type="term" value="F:DNA-binding transcription factor activity"/>
    <property type="evidence" value="ECO:0007669"/>
    <property type="project" value="InterPro"/>
</dbReference>
<dbReference type="RefSeq" id="WP_285970243.1">
    <property type="nucleotide sequence ID" value="NZ_CP127294.1"/>
</dbReference>
<accession>A0A9Y2IJP1</accession>
<evidence type="ECO:0000256" key="1">
    <source>
        <dbReference type="ARBA" id="ARBA00023015"/>
    </source>
</evidence>
<dbReference type="Pfam" id="PF12852">
    <property type="entry name" value="Cupin_6"/>
    <property type="match status" value="1"/>
</dbReference>
<keyword evidence="2" id="KW-0238">DNA-binding</keyword>
<dbReference type="Pfam" id="PF12833">
    <property type="entry name" value="HTH_18"/>
    <property type="match status" value="1"/>
</dbReference>
<dbReference type="PANTHER" id="PTHR46796">
    <property type="entry name" value="HTH-TYPE TRANSCRIPTIONAL ACTIVATOR RHAS-RELATED"/>
    <property type="match status" value="1"/>
</dbReference>
<dbReference type="InterPro" id="IPR018060">
    <property type="entry name" value="HTH_AraC"/>
</dbReference>
<dbReference type="GO" id="GO:0043565">
    <property type="term" value="F:sequence-specific DNA binding"/>
    <property type="evidence" value="ECO:0007669"/>
    <property type="project" value="InterPro"/>
</dbReference>
<keyword evidence="3" id="KW-0804">Transcription</keyword>
<dbReference type="InterPro" id="IPR050204">
    <property type="entry name" value="AraC_XylS_family_regulators"/>
</dbReference>
<feature type="domain" description="HTH araC/xylS-type" evidence="4">
    <location>
        <begin position="204"/>
        <end position="301"/>
    </location>
</feature>
<evidence type="ECO:0000256" key="3">
    <source>
        <dbReference type="ARBA" id="ARBA00023163"/>
    </source>
</evidence>
<name>A0A9Y2IJP1_9PSEU</name>
<gene>
    <name evidence="5" type="ORF">QRX50_01740</name>
</gene>
<evidence type="ECO:0000313" key="6">
    <source>
        <dbReference type="Proteomes" id="UP001236014"/>
    </source>
</evidence>
<sequence>MSERSELVLDRPDPLAGVLSMADVRPALPARLTAGGEWAVRFGGSHPKVITVTAGSCWVLPEDGLPVSLSAGSCYLIGRDAAYVTASTPDVAPVEARSVFTGADGQAGSAADVALVGATLDFADPAVAVLLEDLGSSVHITDPDTAEVLNSTLRLLAFETAGRPGGGVMREHLTQILSLHVLRSLLGADARPAWLVGLRDPAIGAALAAMHRRPAFGWTVARLASEAGLSRTVFAMRFKALVGSSPMDYLLHRRISGATRELAEGRTVASVASRWGYGSESAFSAAFKRVTGRSPAGRRTR</sequence>
<protein>
    <submittedName>
        <fullName evidence="5">AraC family transcriptional regulator</fullName>
    </submittedName>
</protein>
<keyword evidence="1" id="KW-0805">Transcription regulation</keyword>
<dbReference type="PROSITE" id="PS01124">
    <property type="entry name" value="HTH_ARAC_FAMILY_2"/>
    <property type="match status" value="1"/>
</dbReference>
<organism evidence="5 6">
    <name type="scientific">Amycolatopsis carbonis</name>
    <dbReference type="NCBI Taxonomy" id="715471"/>
    <lineage>
        <taxon>Bacteria</taxon>
        <taxon>Bacillati</taxon>
        <taxon>Actinomycetota</taxon>
        <taxon>Actinomycetes</taxon>
        <taxon>Pseudonocardiales</taxon>
        <taxon>Pseudonocardiaceae</taxon>
        <taxon>Amycolatopsis</taxon>
    </lineage>
</organism>
<dbReference type="Proteomes" id="UP001236014">
    <property type="component" value="Chromosome"/>
</dbReference>
<dbReference type="EMBL" id="CP127294">
    <property type="protein sequence ID" value="WIX79558.1"/>
    <property type="molecule type" value="Genomic_DNA"/>
</dbReference>
<reference evidence="5 6" key="1">
    <citation type="submission" date="2023-06" db="EMBL/GenBank/DDBJ databases">
        <authorList>
            <person name="Oyuntsetseg B."/>
            <person name="Kim S.B."/>
        </authorList>
    </citation>
    <scope>NUCLEOTIDE SEQUENCE [LARGE SCALE GENOMIC DNA]</scope>
    <source>
        <strain evidence="5 6">2-15</strain>
    </source>
</reference>
<dbReference type="Gene3D" id="1.10.10.60">
    <property type="entry name" value="Homeodomain-like"/>
    <property type="match status" value="1"/>
</dbReference>
<keyword evidence="6" id="KW-1185">Reference proteome</keyword>
<dbReference type="InterPro" id="IPR009057">
    <property type="entry name" value="Homeodomain-like_sf"/>
</dbReference>
<evidence type="ECO:0000259" key="4">
    <source>
        <dbReference type="PROSITE" id="PS01124"/>
    </source>
</evidence>
<proteinExistence type="predicted"/>
<dbReference type="SUPFAM" id="SSF46689">
    <property type="entry name" value="Homeodomain-like"/>
    <property type="match status" value="2"/>
</dbReference>
<evidence type="ECO:0000313" key="5">
    <source>
        <dbReference type="EMBL" id="WIX79558.1"/>
    </source>
</evidence>